<dbReference type="EMBL" id="BAAANN010000055">
    <property type="protein sequence ID" value="GAA1990399.1"/>
    <property type="molecule type" value="Genomic_DNA"/>
</dbReference>
<keyword evidence="3" id="KW-1185">Reference proteome</keyword>
<keyword evidence="1" id="KW-0472">Membrane</keyword>
<protein>
    <submittedName>
        <fullName evidence="2">Uncharacterized protein</fullName>
    </submittedName>
</protein>
<accession>A0ABN2SPZ6</accession>
<proteinExistence type="predicted"/>
<dbReference type="Proteomes" id="UP001501116">
    <property type="component" value="Unassembled WGS sequence"/>
</dbReference>
<comment type="caution">
    <text evidence="2">The sequence shown here is derived from an EMBL/GenBank/DDBJ whole genome shotgun (WGS) entry which is preliminary data.</text>
</comment>
<evidence type="ECO:0000313" key="2">
    <source>
        <dbReference type="EMBL" id="GAA1990399.1"/>
    </source>
</evidence>
<organism evidence="2 3">
    <name type="scientific">Amycolatopsis minnesotensis</name>
    <dbReference type="NCBI Taxonomy" id="337894"/>
    <lineage>
        <taxon>Bacteria</taxon>
        <taxon>Bacillati</taxon>
        <taxon>Actinomycetota</taxon>
        <taxon>Actinomycetes</taxon>
        <taxon>Pseudonocardiales</taxon>
        <taxon>Pseudonocardiaceae</taxon>
        <taxon>Amycolatopsis</taxon>
    </lineage>
</organism>
<evidence type="ECO:0000313" key="3">
    <source>
        <dbReference type="Proteomes" id="UP001501116"/>
    </source>
</evidence>
<keyword evidence="1" id="KW-0812">Transmembrane</keyword>
<name>A0ABN2SPZ6_9PSEU</name>
<evidence type="ECO:0000256" key="1">
    <source>
        <dbReference type="SAM" id="Phobius"/>
    </source>
</evidence>
<reference evidence="2 3" key="1">
    <citation type="journal article" date="2019" name="Int. J. Syst. Evol. Microbiol.">
        <title>The Global Catalogue of Microorganisms (GCM) 10K type strain sequencing project: providing services to taxonomists for standard genome sequencing and annotation.</title>
        <authorList>
            <consortium name="The Broad Institute Genomics Platform"/>
            <consortium name="The Broad Institute Genome Sequencing Center for Infectious Disease"/>
            <person name="Wu L."/>
            <person name="Ma J."/>
        </authorList>
    </citation>
    <scope>NUCLEOTIDE SEQUENCE [LARGE SCALE GENOMIC DNA]</scope>
    <source>
        <strain evidence="2 3">JCM 14545</strain>
    </source>
</reference>
<sequence>MPTRLATALIVTAAGPCSTSSVRAAPWISSSAAWRTLARLLLVPAAIVTSLISPLTSYIVYVYLIALNKLRLTKETRWNAGGRSFSWSFR</sequence>
<gene>
    <name evidence="2" type="ORF">GCM10009754_80960</name>
</gene>
<feature type="transmembrane region" description="Helical" evidence="1">
    <location>
        <begin position="40"/>
        <end position="64"/>
    </location>
</feature>
<keyword evidence="1" id="KW-1133">Transmembrane helix</keyword>